<comment type="caution">
    <text evidence="1">The sequence shown here is derived from an EMBL/GenBank/DDBJ whole genome shotgun (WGS) entry which is preliminary data.</text>
</comment>
<evidence type="ECO:0000313" key="1">
    <source>
        <dbReference type="EMBL" id="EFO63062.1"/>
    </source>
</evidence>
<accession>E1F3C7</accession>
<sequence>MAPKEVRTTLRESSPAKALSFQPVSSMLQKLVQPPAPVSIVKHDPGEVNHLQEGRRVCDLLSRLSFLLGQTDVMLERNQISLEMRCTKLHQLLAQLTKLQTTDRLLNSIECSNTCIAQINDPACLQCLLNAHSALSIPSLSVNRNVSLEKQRQCIALSIREHFSMRVREALDKILASSLRACHETRAQTHLTNMEASDQLASLLSSLRVENTTPISVHWNDQLFYMVLCRETAIVCESLSSLVLSLSDQIKRCMHVGNSEPLTALFQVTRSFVSAYAHAFSVSFPTELTNDNKEAGLLLSKIEQMGPYFSARLKLTQAKRQPHLINRLLRRSTTSPLKAYVERIRQNFSGLTAWVPPYPEPGQSLMFNSSAAERWHITGIGQLFVDFLVLFLGSIFDAFTLSDQISTFPFINLYFSNNPVTKESDLFMRVFTTYSGIIANETEGMKVVK</sequence>
<dbReference type="Proteomes" id="UP000008974">
    <property type="component" value="Unassembled WGS sequence"/>
</dbReference>
<dbReference type="EMBL" id="ACVC01000148">
    <property type="protein sequence ID" value="EFO63062.1"/>
    <property type="molecule type" value="Genomic_DNA"/>
</dbReference>
<dbReference type="AlphaFoldDB" id="E1F3C7"/>
<dbReference type="VEuPathDB" id="GiardiaDB:GLP15_4055"/>
<organism evidence="1 2">
    <name type="scientific">Giardia intestinalis (strain P15)</name>
    <name type="common">Giardia lamblia</name>
    <dbReference type="NCBI Taxonomy" id="658858"/>
    <lineage>
        <taxon>Eukaryota</taxon>
        <taxon>Metamonada</taxon>
        <taxon>Diplomonadida</taxon>
        <taxon>Hexamitidae</taxon>
        <taxon>Giardiinae</taxon>
        <taxon>Giardia</taxon>
    </lineage>
</organism>
<dbReference type="OrthoDB" id="10262624at2759"/>
<name>E1F3C7_GIAIA</name>
<evidence type="ECO:0000313" key="2">
    <source>
        <dbReference type="Proteomes" id="UP000008974"/>
    </source>
</evidence>
<proteinExistence type="predicted"/>
<protein>
    <submittedName>
        <fullName evidence="1">Uncharacterized protein</fullName>
    </submittedName>
</protein>
<gene>
    <name evidence="1" type="ORF">GLP15_4055</name>
</gene>
<reference evidence="1 2" key="1">
    <citation type="journal article" date="2010" name="BMC Genomics">
        <title>Genome analysis and comparative genomics of a Giardia intestinalis assemblage E isolate.</title>
        <authorList>
            <person name="Jerlstrom-Hultqvist J."/>
            <person name="Franzen O."/>
            <person name="Ankarklev J."/>
            <person name="Xu F."/>
            <person name="Nohynkova E."/>
            <person name="Andersson J.O."/>
            <person name="Svard S.G."/>
            <person name="Andersson B."/>
        </authorList>
    </citation>
    <scope>NUCLEOTIDE SEQUENCE [LARGE SCALE GENOMIC DNA]</scope>
    <source>
        <strain evidence="1 2">P15</strain>
    </source>
</reference>
<dbReference type="OMA" id="CIAQIND"/>